<evidence type="ECO:0000313" key="1">
    <source>
        <dbReference type="EMBL" id="KYD10593.1"/>
    </source>
</evidence>
<dbReference type="PANTHER" id="PTHR37808:SF3">
    <property type="entry name" value="SPORE GERMINATION PROTEIN GERPA-RELATED"/>
    <property type="match status" value="1"/>
</dbReference>
<comment type="caution">
    <text evidence="1">The sequence shown here is derived from an EMBL/GenBank/DDBJ whole genome shotgun (WGS) entry which is preliminary data.</text>
</comment>
<gene>
    <name evidence="1" type="ORF">B4135_3394</name>
    <name evidence="2" type="ORF">C6P37_09490</name>
</gene>
<protein>
    <submittedName>
        <fullName evidence="2">Spore germination protein</fullName>
    </submittedName>
</protein>
<dbReference type="STRING" id="301148.B4135_3394"/>
<accession>A0A150LE16</accession>
<reference evidence="1 3" key="1">
    <citation type="submission" date="2016-01" db="EMBL/GenBank/DDBJ databases">
        <title>Draft Genome Sequences of Seven Thermophilic Sporeformers Isolated from Foods.</title>
        <authorList>
            <person name="Berendsen E.M."/>
            <person name="Wells-Bennik M.H."/>
            <person name="Krawcyk A.O."/>
            <person name="De Jong A."/>
            <person name="Holsappel S."/>
            <person name="Eijlander R.T."/>
            <person name="Kuipers O.P."/>
        </authorList>
    </citation>
    <scope>NUCLEOTIDE SEQUENCE [LARGE SCALE GENOMIC DNA]</scope>
    <source>
        <strain evidence="1 3">B4135</strain>
    </source>
</reference>
<name>A0A150LE16_9BACI</name>
<evidence type="ECO:0000313" key="2">
    <source>
        <dbReference type="EMBL" id="REJ28069.1"/>
    </source>
</evidence>
<dbReference type="InterPro" id="IPR019618">
    <property type="entry name" value="Spore_germination_GerPA"/>
</dbReference>
<dbReference type="PANTHER" id="PTHR37808">
    <property type="entry name" value="SPORE GERMINATION PROTEIN-LIKE PROTEIN YDZR-RELATED"/>
    <property type="match status" value="1"/>
</dbReference>
<reference evidence="2 4" key="2">
    <citation type="submission" date="2018-03" db="EMBL/GenBank/DDBJ databases">
        <authorList>
            <person name="Keele B.F."/>
        </authorList>
    </citation>
    <scope>NUCLEOTIDE SEQUENCE [LARGE SCALE GENOMIC DNA]</scope>
    <source>
        <strain evidence="2">ZCTH4_d</strain>
    </source>
</reference>
<dbReference type="Proteomes" id="UP000075683">
    <property type="component" value="Unassembled WGS sequence"/>
</dbReference>
<sequence>MPSIIGSIQIMNVSSGIVNFGDTLNISPKTNTKSNHGSGSANIGAVIVTNNALSSTGTLDKDVLDQANTANQ</sequence>
<dbReference type="RefSeq" id="WP_020155397.1">
    <property type="nucleotide sequence ID" value="NZ_JBAIZG010000064.1"/>
</dbReference>
<dbReference type="AlphaFoldDB" id="A0A150LE16"/>
<evidence type="ECO:0000313" key="4">
    <source>
        <dbReference type="Proteomes" id="UP000257014"/>
    </source>
</evidence>
<organism evidence="1 3">
    <name type="scientific">Caldibacillus debilis</name>
    <dbReference type="NCBI Taxonomy" id="301148"/>
    <lineage>
        <taxon>Bacteria</taxon>
        <taxon>Bacillati</taxon>
        <taxon>Bacillota</taxon>
        <taxon>Bacilli</taxon>
        <taxon>Bacillales</taxon>
        <taxon>Bacillaceae</taxon>
        <taxon>Caldibacillus</taxon>
    </lineage>
</organism>
<dbReference type="Proteomes" id="UP000257014">
    <property type="component" value="Unassembled WGS sequence"/>
</dbReference>
<proteinExistence type="predicted"/>
<dbReference type="EMBL" id="LQYT01000117">
    <property type="protein sequence ID" value="KYD10593.1"/>
    <property type="molecule type" value="Genomic_DNA"/>
</dbReference>
<dbReference type="Pfam" id="PF10676">
    <property type="entry name" value="gerPA"/>
    <property type="match status" value="1"/>
</dbReference>
<dbReference type="EMBL" id="QEWE01000018">
    <property type="protein sequence ID" value="REJ28069.1"/>
    <property type="molecule type" value="Genomic_DNA"/>
</dbReference>
<dbReference type="OrthoDB" id="2382149at2"/>
<dbReference type="PATRIC" id="fig|301148.3.peg.1374"/>
<evidence type="ECO:0000313" key="3">
    <source>
        <dbReference type="Proteomes" id="UP000075683"/>
    </source>
</evidence>